<feature type="region of interest" description="Disordered" evidence="3">
    <location>
        <begin position="479"/>
        <end position="514"/>
    </location>
</feature>
<feature type="compositionally biased region" description="Basic and acidic residues" evidence="3">
    <location>
        <begin position="274"/>
        <end position="304"/>
    </location>
</feature>
<dbReference type="EnsemblMetazoa" id="AALFPA23_024531.R36569">
    <property type="protein sequence ID" value="AALFPA23_024531.P36569"/>
    <property type="gene ID" value="AALFPA23_024531"/>
</dbReference>
<evidence type="ECO:0000313" key="4">
    <source>
        <dbReference type="EnsemblMetazoa" id="AALFPA23_024531.P36569"/>
    </source>
</evidence>
<feature type="region of interest" description="Disordered" evidence="3">
    <location>
        <begin position="260"/>
        <end position="330"/>
    </location>
</feature>
<keyword evidence="2" id="KW-0804">Transcription</keyword>
<dbReference type="Gene3D" id="3.30.1490.120">
    <property type="entry name" value="RNA polymerase Rpb7-like, N-terminal domain"/>
    <property type="match status" value="1"/>
</dbReference>
<organism evidence="4 5">
    <name type="scientific">Aedes albopictus</name>
    <name type="common">Asian tiger mosquito</name>
    <name type="synonym">Stegomyia albopicta</name>
    <dbReference type="NCBI Taxonomy" id="7160"/>
    <lineage>
        <taxon>Eukaryota</taxon>
        <taxon>Metazoa</taxon>
        <taxon>Ecdysozoa</taxon>
        <taxon>Arthropoda</taxon>
        <taxon>Hexapoda</taxon>
        <taxon>Insecta</taxon>
        <taxon>Pterygota</taxon>
        <taxon>Neoptera</taxon>
        <taxon>Endopterygota</taxon>
        <taxon>Diptera</taxon>
        <taxon>Nematocera</taxon>
        <taxon>Culicoidea</taxon>
        <taxon>Culicidae</taxon>
        <taxon>Culicinae</taxon>
        <taxon>Aedini</taxon>
        <taxon>Aedes</taxon>
        <taxon>Stegomyia</taxon>
    </lineage>
</organism>
<accession>A0ABM2A524</accession>
<reference evidence="4" key="2">
    <citation type="submission" date="2025-05" db="UniProtKB">
        <authorList>
            <consortium name="EnsemblMetazoa"/>
        </authorList>
    </citation>
    <scope>IDENTIFICATION</scope>
    <source>
        <strain evidence="4">Foshan</strain>
    </source>
</reference>
<feature type="compositionally biased region" description="Basic and acidic residues" evidence="3">
    <location>
        <begin position="484"/>
        <end position="501"/>
    </location>
</feature>
<dbReference type="GeneID" id="109404496"/>
<feature type="region of interest" description="Disordered" evidence="3">
    <location>
        <begin position="534"/>
        <end position="562"/>
    </location>
</feature>
<proteinExistence type="predicted"/>
<evidence type="ECO:0000256" key="1">
    <source>
        <dbReference type="ARBA" id="ARBA00022478"/>
    </source>
</evidence>
<keyword evidence="5" id="KW-1185">Reference proteome</keyword>
<feature type="compositionally biased region" description="Basic residues" evidence="3">
    <location>
        <begin position="547"/>
        <end position="559"/>
    </location>
</feature>
<reference evidence="5" key="1">
    <citation type="journal article" date="2015" name="Proc. Natl. Acad. Sci. U.S.A.">
        <title>Genome sequence of the Asian Tiger mosquito, Aedes albopictus, reveals insights into its biology, genetics, and evolution.</title>
        <authorList>
            <person name="Chen X.G."/>
            <person name="Jiang X."/>
            <person name="Gu J."/>
            <person name="Xu M."/>
            <person name="Wu Y."/>
            <person name="Deng Y."/>
            <person name="Zhang C."/>
            <person name="Bonizzoni M."/>
            <person name="Dermauw W."/>
            <person name="Vontas J."/>
            <person name="Armbruster P."/>
            <person name="Huang X."/>
            <person name="Yang Y."/>
            <person name="Zhang H."/>
            <person name="He W."/>
            <person name="Peng H."/>
            <person name="Liu Y."/>
            <person name="Wu K."/>
            <person name="Chen J."/>
            <person name="Lirakis M."/>
            <person name="Topalis P."/>
            <person name="Van Leeuwen T."/>
            <person name="Hall A.B."/>
            <person name="Jiang X."/>
            <person name="Thorpe C."/>
            <person name="Mueller R.L."/>
            <person name="Sun C."/>
            <person name="Waterhouse R.M."/>
            <person name="Yan G."/>
            <person name="Tu Z.J."/>
            <person name="Fang X."/>
            <person name="James A.A."/>
        </authorList>
    </citation>
    <scope>NUCLEOTIDE SEQUENCE [LARGE SCALE GENOMIC DNA]</scope>
    <source>
        <strain evidence="5">Foshan</strain>
    </source>
</reference>
<name>A0ABM2A524_AEDAL</name>
<feature type="region of interest" description="Disordered" evidence="3">
    <location>
        <begin position="189"/>
        <end position="248"/>
    </location>
</feature>
<dbReference type="CDD" id="cd04328">
    <property type="entry name" value="RNAP_I_Rpa43_N"/>
    <property type="match status" value="1"/>
</dbReference>
<sequence>MVTNTFTKYAKYTVEELESYVADPNSCVQKLEWTNLVSVLPKYLGNICDGVRACLTQKIGKYDRSVDGIILAFKNTKILNHLSAIRPNSVRSHVKVSTDFYVFRPVSGATIEGTIKYVSKNYLSAVIYRVFNVTIRLQRQKLHEIKQGRVISFIVKSYDMKSDLPYIEGELITAPDEQLPEFEEHIVKKEKSSKRQTGIKAEPMDVQEEVTEVKTNTETISIPHRIRSKTEPATEESESDDGDEDADDVKQSMKAILDNLQKEMSDAVDSASESIEKSEISPAKEQDANKKTKRKKGDDSTVVKKEKKSKQTKQNGHTSKVNGGNPSDSIEYSINAILSGIEKEMSDITDSDYSSSKQDDSKVTTPSRGKAESTSKKQKPKKVDEPSSSKKANKRKHAKMNGHSSGNAAGQHEDMEDSIQAILSGIEKEMSDATDSDRGTSRLNDTTEVPFAKPSPSKKKKKKSTIDSLEKELLLKLAAEYSEQDSHPAEPVETQKEPEKSPKKKKKKTKVSREDDFEASIMYSILKCAALAEESEPKKNNPASSPAKRKTGKTTARKSVRFDSTITEASFNALDSSELLEISQLQSPTLSSTLKGSS</sequence>
<evidence type="ECO:0000256" key="3">
    <source>
        <dbReference type="SAM" id="MobiDB-lite"/>
    </source>
</evidence>
<feature type="compositionally biased region" description="Basic residues" evidence="3">
    <location>
        <begin position="391"/>
        <end position="400"/>
    </location>
</feature>
<dbReference type="InterPro" id="IPR036898">
    <property type="entry name" value="RNA_pol_Rpb7-like_N_sf"/>
</dbReference>
<keyword evidence="1" id="KW-0240">DNA-directed RNA polymerase</keyword>
<evidence type="ECO:0000313" key="5">
    <source>
        <dbReference type="Proteomes" id="UP000069940"/>
    </source>
</evidence>
<dbReference type="RefSeq" id="XP_019532934.3">
    <property type="nucleotide sequence ID" value="XM_019677389.3"/>
</dbReference>
<feature type="compositionally biased region" description="Acidic residues" evidence="3">
    <location>
        <begin position="233"/>
        <end position="247"/>
    </location>
</feature>
<feature type="compositionally biased region" description="Basic and acidic residues" evidence="3">
    <location>
        <begin position="426"/>
        <end position="440"/>
    </location>
</feature>
<evidence type="ECO:0008006" key="6">
    <source>
        <dbReference type="Google" id="ProtNLM"/>
    </source>
</evidence>
<evidence type="ECO:0000256" key="2">
    <source>
        <dbReference type="ARBA" id="ARBA00023163"/>
    </source>
</evidence>
<feature type="compositionally biased region" description="Basic and acidic residues" evidence="3">
    <location>
        <begin position="369"/>
        <end position="388"/>
    </location>
</feature>
<feature type="region of interest" description="Disordered" evidence="3">
    <location>
        <begin position="346"/>
        <end position="467"/>
    </location>
</feature>
<protein>
    <recommendedName>
        <fullName evidence="6">Dna-dependent rna polymerase i</fullName>
    </recommendedName>
</protein>
<dbReference type="Proteomes" id="UP000069940">
    <property type="component" value="Unassembled WGS sequence"/>
</dbReference>
<dbReference type="InterPro" id="IPR041901">
    <property type="entry name" value="RNAP_I_Rpa43_N"/>
</dbReference>
<feature type="compositionally biased region" description="Polar residues" evidence="3">
    <location>
        <begin position="315"/>
        <end position="330"/>
    </location>
</feature>